<evidence type="ECO:0000256" key="4">
    <source>
        <dbReference type="ARBA" id="ARBA00022982"/>
    </source>
</evidence>
<keyword evidence="11" id="KW-1185">Reference proteome</keyword>
<keyword evidence="2 6" id="KW-0349">Heme</keyword>
<dbReference type="GO" id="GO:0020037">
    <property type="term" value="F:heme binding"/>
    <property type="evidence" value="ECO:0007669"/>
    <property type="project" value="InterPro"/>
</dbReference>
<keyword evidence="5 6" id="KW-0408">Iron</keyword>
<feature type="compositionally biased region" description="Acidic residues" evidence="7">
    <location>
        <begin position="113"/>
        <end position="126"/>
    </location>
</feature>
<sequence>MEDRLKKTRNMTPADRGLRLLVTGGTILLFLIVLVDAFGARSRAVAAMERARTQPPVEEIRTASVPSVYSVPRDLASEAAMQRQLAAAAPAEEIPTQVVAEEAVEDAAAPEVAEAEATEEAPQDVATEEVIEDAAAPEVAEVEATEHAAASEVAQTEATEDATQDMAAEEAVEDTTAPEVAEAEATEDAPQDVAEDAAMDDDALALLASADIANGENVWRQCRACHVHDAEQNRGGPYLLNIIGREIGVAEGWRYSRALSEHGGVWTVEALLAWLENPDTYIPGNQMAFRGLRNEQDRIDVLGFLNASRTN</sequence>
<feature type="transmembrane region" description="Helical" evidence="8">
    <location>
        <begin position="20"/>
        <end position="40"/>
    </location>
</feature>
<name>A0A2W7QM53_9RHOB</name>
<accession>A0A2W7QM53</accession>
<evidence type="ECO:0000256" key="8">
    <source>
        <dbReference type="SAM" id="Phobius"/>
    </source>
</evidence>
<dbReference type="SUPFAM" id="SSF46626">
    <property type="entry name" value="Cytochrome c"/>
    <property type="match status" value="1"/>
</dbReference>
<evidence type="ECO:0000256" key="3">
    <source>
        <dbReference type="ARBA" id="ARBA00022723"/>
    </source>
</evidence>
<dbReference type="InterPro" id="IPR009056">
    <property type="entry name" value="Cyt_c-like_dom"/>
</dbReference>
<feature type="domain" description="Cytochrome c" evidence="9">
    <location>
        <begin position="210"/>
        <end position="309"/>
    </location>
</feature>
<evidence type="ECO:0000256" key="5">
    <source>
        <dbReference type="ARBA" id="ARBA00023004"/>
    </source>
</evidence>
<feature type="compositionally biased region" description="Acidic residues" evidence="7">
    <location>
        <begin position="181"/>
        <end position="192"/>
    </location>
</feature>
<protein>
    <submittedName>
        <fullName evidence="10">Cytochrome c2</fullName>
    </submittedName>
</protein>
<keyword evidence="8" id="KW-0472">Membrane</keyword>
<gene>
    <name evidence="10" type="ORF">LY56_02064</name>
</gene>
<keyword evidence="3 6" id="KW-0479">Metal-binding</keyword>
<dbReference type="PANTHER" id="PTHR11961">
    <property type="entry name" value="CYTOCHROME C"/>
    <property type="match status" value="1"/>
</dbReference>
<evidence type="ECO:0000256" key="1">
    <source>
        <dbReference type="ARBA" id="ARBA00022448"/>
    </source>
</evidence>
<evidence type="ECO:0000256" key="7">
    <source>
        <dbReference type="SAM" id="MobiDB-lite"/>
    </source>
</evidence>
<evidence type="ECO:0000313" key="10">
    <source>
        <dbReference type="EMBL" id="PZX42369.1"/>
    </source>
</evidence>
<dbReference type="GO" id="GO:0046872">
    <property type="term" value="F:metal ion binding"/>
    <property type="evidence" value="ECO:0007669"/>
    <property type="project" value="UniProtKB-KW"/>
</dbReference>
<evidence type="ECO:0000256" key="2">
    <source>
        <dbReference type="ARBA" id="ARBA00022617"/>
    </source>
</evidence>
<evidence type="ECO:0000313" key="11">
    <source>
        <dbReference type="Proteomes" id="UP000249364"/>
    </source>
</evidence>
<feature type="compositionally biased region" description="Acidic residues" evidence="7">
    <location>
        <begin position="158"/>
        <end position="173"/>
    </location>
</feature>
<dbReference type="AlphaFoldDB" id="A0A2W7QM53"/>
<keyword evidence="4" id="KW-0249">Electron transport</keyword>
<feature type="region of interest" description="Disordered" evidence="7">
    <location>
        <begin position="105"/>
        <end position="126"/>
    </location>
</feature>
<dbReference type="PROSITE" id="PS51007">
    <property type="entry name" value="CYTC"/>
    <property type="match status" value="1"/>
</dbReference>
<keyword evidence="1" id="KW-0813">Transport</keyword>
<dbReference type="Gene3D" id="1.10.760.10">
    <property type="entry name" value="Cytochrome c-like domain"/>
    <property type="match status" value="1"/>
</dbReference>
<keyword evidence="8" id="KW-1133">Transmembrane helix</keyword>
<reference evidence="10 11" key="1">
    <citation type="submission" date="2018-06" db="EMBL/GenBank/DDBJ databases">
        <title>Genomic Encyclopedia of Archaeal and Bacterial Type Strains, Phase II (KMG-II): from individual species to whole genera.</title>
        <authorList>
            <person name="Goeker M."/>
        </authorList>
    </citation>
    <scope>NUCLEOTIDE SEQUENCE [LARGE SCALE GENOMIC DNA]</scope>
    <source>
        <strain evidence="10 11">DSM 13087</strain>
    </source>
</reference>
<dbReference type="STRING" id="121821.GCA_001870675_01599"/>
<comment type="caution">
    <text evidence="10">The sequence shown here is derived from an EMBL/GenBank/DDBJ whole genome shotgun (WGS) entry which is preliminary data.</text>
</comment>
<dbReference type="EMBL" id="QKZQ01000008">
    <property type="protein sequence ID" value="PZX42369.1"/>
    <property type="molecule type" value="Genomic_DNA"/>
</dbReference>
<proteinExistence type="predicted"/>
<dbReference type="Proteomes" id="UP000249364">
    <property type="component" value="Unassembled WGS sequence"/>
</dbReference>
<feature type="region of interest" description="Disordered" evidence="7">
    <location>
        <begin position="142"/>
        <end position="192"/>
    </location>
</feature>
<evidence type="ECO:0000259" key="9">
    <source>
        <dbReference type="PROSITE" id="PS51007"/>
    </source>
</evidence>
<keyword evidence="8" id="KW-0812">Transmembrane</keyword>
<dbReference type="PRINTS" id="PR00604">
    <property type="entry name" value="CYTCHRMECIAB"/>
</dbReference>
<evidence type="ECO:0000256" key="6">
    <source>
        <dbReference type="PROSITE-ProRule" id="PRU00433"/>
    </source>
</evidence>
<organism evidence="10 11">
    <name type="scientific">Roseinatronobacter thiooxidans</name>
    <dbReference type="NCBI Taxonomy" id="121821"/>
    <lineage>
        <taxon>Bacteria</taxon>
        <taxon>Pseudomonadati</taxon>
        <taxon>Pseudomonadota</taxon>
        <taxon>Alphaproteobacteria</taxon>
        <taxon>Rhodobacterales</taxon>
        <taxon>Paracoccaceae</taxon>
        <taxon>Roseinatronobacter</taxon>
    </lineage>
</organism>
<dbReference type="GO" id="GO:0009055">
    <property type="term" value="F:electron transfer activity"/>
    <property type="evidence" value="ECO:0007669"/>
    <property type="project" value="InterPro"/>
</dbReference>
<dbReference type="InterPro" id="IPR002327">
    <property type="entry name" value="Cyt_c_1A/1B"/>
</dbReference>
<dbReference type="InterPro" id="IPR036909">
    <property type="entry name" value="Cyt_c-like_dom_sf"/>
</dbReference>